<evidence type="ECO:0000256" key="5">
    <source>
        <dbReference type="ARBA" id="ARBA00012266"/>
    </source>
</evidence>
<dbReference type="AlphaFoldDB" id="A0A382C7K3"/>
<evidence type="ECO:0000256" key="13">
    <source>
        <dbReference type="ARBA" id="ARBA00025634"/>
    </source>
</evidence>
<proteinExistence type="inferred from homology"/>
<evidence type="ECO:0000256" key="9">
    <source>
        <dbReference type="ARBA" id="ARBA00022822"/>
    </source>
</evidence>
<feature type="domain" description="Anthranilate synthase component I N-terminal" evidence="16">
    <location>
        <begin position="43"/>
        <end position="183"/>
    </location>
</feature>
<evidence type="ECO:0000256" key="6">
    <source>
        <dbReference type="ARBA" id="ARBA00020653"/>
    </source>
</evidence>
<comment type="function">
    <text evidence="13">Part of a heterotetrameric complex that catalyzes the two-step biosynthesis of anthranilate, an intermediate in the biosynthesis of L-tryptophan. In the first step, the glutamine-binding beta subunit (TrpG) of anthranilate synthase (AS) provides the glutamine amidotransferase activity which generates ammonia as a substrate that, along with chorismate, is used in the second step, catalyzed by the large alpha subunit of AS (TrpE) to produce anthranilate. In the absence of TrpG, TrpE can synthesize anthranilate directly from chorismate and high concentrations of ammonia.</text>
</comment>
<evidence type="ECO:0000256" key="4">
    <source>
        <dbReference type="ARBA" id="ARBA00011575"/>
    </source>
</evidence>
<dbReference type="UniPathway" id="UPA00035">
    <property type="reaction ID" value="UER00040"/>
</dbReference>
<evidence type="ECO:0000256" key="2">
    <source>
        <dbReference type="ARBA" id="ARBA00004873"/>
    </source>
</evidence>
<dbReference type="Gene3D" id="3.60.120.10">
    <property type="entry name" value="Anthranilate synthase"/>
    <property type="match status" value="1"/>
</dbReference>
<comment type="subunit">
    <text evidence="4">Heterotetramer consisting of two non-identical subunits: a beta subunit (TrpG) and a large alpha subunit (TrpE).</text>
</comment>
<dbReference type="EMBL" id="UINC01033178">
    <property type="protein sequence ID" value="SVB22040.1"/>
    <property type="molecule type" value="Genomic_DNA"/>
</dbReference>
<comment type="pathway">
    <text evidence="2">Amino-acid biosynthesis; L-tryptophan biosynthesis; L-tryptophan from chorismate: step 1/5.</text>
</comment>
<keyword evidence="8" id="KW-0479">Metal-binding</keyword>
<dbReference type="Pfam" id="PF04715">
    <property type="entry name" value="Anth_synt_I_N"/>
    <property type="match status" value="1"/>
</dbReference>
<evidence type="ECO:0000256" key="3">
    <source>
        <dbReference type="ARBA" id="ARBA00009562"/>
    </source>
</evidence>
<evidence type="ECO:0000256" key="7">
    <source>
        <dbReference type="ARBA" id="ARBA00022605"/>
    </source>
</evidence>
<name>A0A382C7K3_9ZZZZ</name>
<comment type="catalytic activity">
    <reaction evidence="14">
        <text>chorismate + L-glutamine = anthranilate + pyruvate + L-glutamate + H(+)</text>
        <dbReference type="Rhea" id="RHEA:21732"/>
        <dbReference type="ChEBI" id="CHEBI:15361"/>
        <dbReference type="ChEBI" id="CHEBI:15378"/>
        <dbReference type="ChEBI" id="CHEBI:16567"/>
        <dbReference type="ChEBI" id="CHEBI:29748"/>
        <dbReference type="ChEBI" id="CHEBI:29985"/>
        <dbReference type="ChEBI" id="CHEBI:58359"/>
        <dbReference type="EC" id="4.1.3.27"/>
    </reaction>
</comment>
<dbReference type="InterPro" id="IPR005801">
    <property type="entry name" value="ADC_synthase"/>
</dbReference>
<dbReference type="Pfam" id="PF00425">
    <property type="entry name" value="Chorismate_bind"/>
    <property type="match status" value="1"/>
</dbReference>
<evidence type="ECO:0000259" key="16">
    <source>
        <dbReference type="Pfam" id="PF04715"/>
    </source>
</evidence>
<dbReference type="GO" id="GO:0004049">
    <property type="term" value="F:anthranilate synthase activity"/>
    <property type="evidence" value="ECO:0007669"/>
    <property type="project" value="UniProtKB-EC"/>
</dbReference>
<dbReference type="InterPro" id="IPR015890">
    <property type="entry name" value="Chorismate_C"/>
</dbReference>
<evidence type="ECO:0000256" key="14">
    <source>
        <dbReference type="ARBA" id="ARBA00047683"/>
    </source>
</evidence>
<keyword evidence="11" id="KW-0057">Aromatic amino acid biosynthesis</keyword>
<evidence type="ECO:0000256" key="12">
    <source>
        <dbReference type="ARBA" id="ARBA00023239"/>
    </source>
</evidence>
<evidence type="ECO:0000313" key="17">
    <source>
        <dbReference type="EMBL" id="SVB22040.1"/>
    </source>
</evidence>
<dbReference type="EC" id="4.1.3.27" evidence="5"/>
<keyword evidence="10" id="KW-0460">Magnesium</keyword>
<sequence length="521" mass="56706">NRTEARPLIERSRCLRVFPDFPEFAAAAKRGNFVPVCAERLADLLTPVSAYLRVAGRLRRPFLLESAEGGEHIGRYSFLGGDPFLEVEGDASGLVKLDANGAREQISGDPVTVLGELQRCYKAQPVIGAPPFTGGAVGYIGYDAIRWVEDIPTSNPPDGNMPWVSLAYYDSVLAFDHLRHRVVLVANARVHERVTTEEIETAYETAIDRLEHLSEVLDAEPDHAAPLDEVPDDERELDALGEITESLSSQAFCAAVEDAQELISAGDAFQIVLSRRLSCETGANPLSVYRALRAINPSPYMFLLDTGQAHVVGSSPEMLVKVSDGVVENRPIAGTRPRGGDEEADAELEKQLIADEKERAEHLMLVDLGRNDVGRVAQYGTVQVPEFMKIERYSHVMHLVSSVKGTLRPEFGPIEALFAAFPAGTVSGAPKIRAMEIIDDLEPLARGVYAGAILYADFAGNLDSCITIRTIVMRDGRAEVQAGAGIVTDSVPHREYDETNQKAAAALQALSWANRAEDSES</sequence>
<dbReference type="InterPro" id="IPR005256">
    <property type="entry name" value="Anth_synth_I_PabB"/>
</dbReference>
<feature type="non-terminal residue" evidence="17">
    <location>
        <position position="1"/>
    </location>
</feature>
<comment type="similarity">
    <text evidence="3">Belongs to the anthranilate synthase component I family.</text>
</comment>
<keyword evidence="12" id="KW-0456">Lyase</keyword>
<keyword evidence="7" id="KW-0028">Amino-acid biosynthesis</keyword>
<accession>A0A382C7K3</accession>
<dbReference type="PANTHER" id="PTHR11236">
    <property type="entry name" value="AMINOBENZOATE/ANTHRANILATE SYNTHASE"/>
    <property type="match status" value="1"/>
</dbReference>
<protein>
    <recommendedName>
        <fullName evidence="6">Anthranilate synthase component 1</fullName>
        <ecNumber evidence="5">4.1.3.27</ecNumber>
    </recommendedName>
</protein>
<comment type="cofactor">
    <cofactor evidence="1">
        <name>Mg(2+)</name>
        <dbReference type="ChEBI" id="CHEBI:18420"/>
    </cofactor>
</comment>
<dbReference type="SUPFAM" id="SSF56322">
    <property type="entry name" value="ADC synthase"/>
    <property type="match status" value="1"/>
</dbReference>
<evidence type="ECO:0000259" key="15">
    <source>
        <dbReference type="Pfam" id="PF00425"/>
    </source>
</evidence>
<evidence type="ECO:0000256" key="8">
    <source>
        <dbReference type="ARBA" id="ARBA00022723"/>
    </source>
</evidence>
<dbReference type="PANTHER" id="PTHR11236:SF48">
    <property type="entry name" value="ISOCHORISMATE SYNTHASE MENF"/>
    <property type="match status" value="1"/>
</dbReference>
<feature type="domain" description="Chorismate-utilising enzyme C-terminal" evidence="15">
    <location>
        <begin position="249"/>
        <end position="502"/>
    </location>
</feature>
<reference evidence="17" key="1">
    <citation type="submission" date="2018-05" db="EMBL/GenBank/DDBJ databases">
        <authorList>
            <person name="Lanie J.A."/>
            <person name="Ng W.-L."/>
            <person name="Kazmierczak K.M."/>
            <person name="Andrzejewski T.M."/>
            <person name="Davidsen T.M."/>
            <person name="Wayne K.J."/>
            <person name="Tettelin H."/>
            <person name="Glass J.I."/>
            <person name="Rusch D."/>
            <person name="Podicherti R."/>
            <person name="Tsui H.-C.T."/>
            <person name="Winkler M.E."/>
        </authorList>
    </citation>
    <scope>NUCLEOTIDE SEQUENCE</scope>
</reference>
<dbReference type="GO" id="GO:0000162">
    <property type="term" value="P:L-tryptophan biosynthetic process"/>
    <property type="evidence" value="ECO:0007669"/>
    <property type="project" value="UniProtKB-UniPathway"/>
</dbReference>
<keyword evidence="9" id="KW-0822">Tryptophan biosynthesis</keyword>
<organism evidence="17">
    <name type="scientific">marine metagenome</name>
    <dbReference type="NCBI Taxonomy" id="408172"/>
    <lineage>
        <taxon>unclassified sequences</taxon>
        <taxon>metagenomes</taxon>
        <taxon>ecological metagenomes</taxon>
    </lineage>
</organism>
<gene>
    <name evidence="17" type="ORF">METZ01_LOCUS174894</name>
</gene>
<evidence type="ECO:0000256" key="1">
    <source>
        <dbReference type="ARBA" id="ARBA00001946"/>
    </source>
</evidence>
<dbReference type="GO" id="GO:0046872">
    <property type="term" value="F:metal ion binding"/>
    <property type="evidence" value="ECO:0007669"/>
    <property type="project" value="UniProtKB-KW"/>
</dbReference>
<dbReference type="InterPro" id="IPR006805">
    <property type="entry name" value="Anth_synth_I_N"/>
</dbReference>
<evidence type="ECO:0000256" key="10">
    <source>
        <dbReference type="ARBA" id="ARBA00022842"/>
    </source>
</evidence>
<dbReference type="NCBIfam" id="TIGR00564">
    <property type="entry name" value="trpE_most"/>
    <property type="match status" value="1"/>
</dbReference>
<dbReference type="InterPro" id="IPR019999">
    <property type="entry name" value="Anth_synth_I-like"/>
</dbReference>
<evidence type="ECO:0000256" key="11">
    <source>
        <dbReference type="ARBA" id="ARBA00023141"/>
    </source>
</evidence>
<dbReference type="PRINTS" id="PR00095">
    <property type="entry name" value="ANTSNTHASEI"/>
</dbReference>